<protein>
    <recommendedName>
        <fullName evidence="1">HD domain-containing protein</fullName>
    </recommendedName>
</protein>
<dbReference type="EMBL" id="FNPV01000002">
    <property type="protein sequence ID" value="SDY44658.1"/>
    <property type="molecule type" value="Genomic_DNA"/>
</dbReference>
<dbReference type="SUPFAM" id="SSF109604">
    <property type="entry name" value="HD-domain/PDEase-like"/>
    <property type="match status" value="1"/>
</dbReference>
<dbReference type="InterPro" id="IPR006674">
    <property type="entry name" value="HD_domain"/>
</dbReference>
<feature type="domain" description="HD" evidence="1">
    <location>
        <begin position="43"/>
        <end position="124"/>
    </location>
</feature>
<keyword evidence="3" id="KW-1185">Reference proteome</keyword>
<evidence type="ECO:0000259" key="1">
    <source>
        <dbReference type="Pfam" id="PF01966"/>
    </source>
</evidence>
<evidence type="ECO:0000313" key="2">
    <source>
        <dbReference type="EMBL" id="SDY44658.1"/>
    </source>
</evidence>
<dbReference type="Proteomes" id="UP000199230">
    <property type="component" value="Unassembled WGS sequence"/>
</dbReference>
<organism evidence="2 3">
    <name type="scientific">Tindallia californiensis</name>
    <dbReference type="NCBI Taxonomy" id="159292"/>
    <lineage>
        <taxon>Bacteria</taxon>
        <taxon>Bacillati</taxon>
        <taxon>Bacillota</taxon>
        <taxon>Clostridia</taxon>
        <taxon>Peptostreptococcales</taxon>
        <taxon>Tindalliaceae</taxon>
        <taxon>Tindallia</taxon>
    </lineage>
</organism>
<dbReference type="RefSeq" id="WP_242870012.1">
    <property type="nucleotide sequence ID" value="NZ_FNPV01000002.1"/>
</dbReference>
<evidence type="ECO:0000313" key="3">
    <source>
        <dbReference type="Proteomes" id="UP000199230"/>
    </source>
</evidence>
<dbReference type="Pfam" id="PF01966">
    <property type="entry name" value="HD"/>
    <property type="match status" value="1"/>
</dbReference>
<gene>
    <name evidence="2" type="ORF">SAMN05192546_102149</name>
</gene>
<dbReference type="STRING" id="159292.SAMN05192546_102149"/>
<reference evidence="2 3" key="1">
    <citation type="submission" date="2016-10" db="EMBL/GenBank/DDBJ databases">
        <authorList>
            <person name="de Groot N.N."/>
        </authorList>
    </citation>
    <scope>NUCLEOTIDE SEQUENCE [LARGE SCALE GENOMIC DNA]</scope>
    <source>
        <strain evidence="2 3">APO</strain>
    </source>
</reference>
<accession>A0A1H3JZ97</accession>
<sequence length="176" mass="20658">MYKEVKKNTSAISSFQSITKDILSNDTFKTLDSFVHHRHISILEHSIHVAFRSYLLAKKLSIDPSSTARGALLHDFYLYDWHQRNPESKTGIQLHGFKHPKVALNNAKHHFDINAVEADIIEKHMWPLTIHKLPRYKASLLVLWVDKYCSFREITHQETRSFVKQLVVEVYSFEDR</sequence>
<name>A0A1H3JZ97_9FIRM</name>
<proteinExistence type="predicted"/>
<dbReference type="Gene3D" id="1.10.3210.10">
    <property type="entry name" value="Hypothetical protein af1432"/>
    <property type="match status" value="1"/>
</dbReference>
<dbReference type="AlphaFoldDB" id="A0A1H3JZ97"/>